<organism evidence="8 9">
    <name type="scientific">Pseudomonas fluorescens</name>
    <dbReference type="NCBI Taxonomy" id="294"/>
    <lineage>
        <taxon>Bacteria</taxon>
        <taxon>Pseudomonadati</taxon>
        <taxon>Pseudomonadota</taxon>
        <taxon>Gammaproteobacteria</taxon>
        <taxon>Pseudomonadales</taxon>
        <taxon>Pseudomonadaceae</taxon>
        <taxon>Pseudomonas</taxon>
    </lineage>
</organism>
<sequence>MKILHVTCSPRGQVSESYRLSKKVIGFLLDSEPTATIINRVVGGDVLAQVDEDYAISQQSSADVSQQGSLARSDELIQELQNADVVVIGTPMHNFTVPAALKVWIDHIARVRRTFNVGAQGKTSLLRDRPVFIAVASGGRFSGVNPRQPDFLTPYLTAVLGMIGLRALTFFSVEGTALGPDAVVAARRKTDQALRAYFSSNR</sequence>
<dbReference type="GO" id="GO:0016655">
    <property type="term" value="F:oxidoreductase activity, acting on NAD(P)H, quinone or similar compound as acceptor"/>
    <property type="evidence" value="ECO:0007669"/>
    <property type="project" value="InterPro"/>
</dbReference>
<dbReference type="SUPFAM" id="SSF52218">
    <property type="entry name" value="Flavoproteins"/>
    <property type="match status" value="1"/>
</dbReference>
<comment type="subunit">
    <text evidence="6">Homodimer.</text>
</comment>
<dbReference type="RefSeq" id="WP_150766850.1">
    <property type="nucleotide sequence ID" value="NZ_CABVHW010000022.1"/>
</dbReference>
<keyword evidence="1 6" id="KW-0285">Flavoprotein</keyword>
<keyword evidence="3 6" id="KW-0560">Oxidoreductase</keyword>
<dbReference type="EC" id="1.6.5.-" evidence="6"/>
<dbReference type="Pfam" id="PF02525">
    <property type="entry name" value="Flavodoxin_2"/>
    <property type="match status" value="1"/>
</dbReference>
<protein>
    <recommendedName>
        <fullName evidence="6">FMN dependent NADH:quinone oxidoreductase</fullName>
        <ecNumber evidence="6">1.6.5.-</ecNumber>
    </recommendedName>
    <alternativeName>
        <fullName evidence="6">Azo-dye reductase</fullName>
    </alternativeName>
    <alternativeName>
        <fullName evidence="6">FMN-dependent NADH-azo compound oxidoreductase</fullName>
    </alternativeName>
    <alternativeName>
        <fullName evidence="6">FMN-dependent NADH-azoreductase</fullName>
        <ecNumber evidence="6">1.7.1.17</ecNumber>
    </alternativeName>
</protein>
<dbReference type="InterPro" id="IPR003680">
    <property type="entry name" value="Flavodoxin_fold"/>
</dbReference>
<dbReference type="InterPro" id="IPR023048">
    <property type="entry name" value="NADH:quinone_OxRdtase_FMN_depd"/>
</dbReference>
<dbReference type="GO" id="GO:0009055">
    <property type="term" value="F:electron transfer activity"/>
    <property type="evidence" value="ECO:0007669"/>
    <property type="project" value="UniProtKB-UniRule"/>
</dbReference>
<evidence type="ECO:0000259" key="7">
    <source>
        <dbReference type="Pfam" id="PF02525"/>
    </source>
</evidence>
<comment type="function">
    <text evidence="6">Also exhibits azoreductase activity. Catalyzes the reductive cleavage of the azo bond in aromatic azo compounds to the corresponding amines.</text>
</comment>
<dbReference type="GO" id="GO:0010181">
    <property type="term" value="F:FMN binding"/>
    <property type="evidence" value="ECO:0007669"/>
    <property type="project" value="UniProtKB-UniRule"/>
</dbReference>
<keyword evidence="4 6" id="KW-0520">NAD</keyword>
<dbReference type="InterPro" id="IPR029039">
    <property type="entry name" value="Flavoprotein-like_sf"/>
</dbReference>
<dbReference type="Proteomes" id="UP000381093">
    <property type="component" value="Unassembled WGS sequence"/>
</dbReference>
<reference evidence="8 9" key="1">
    <citation type="submission" date="2019-09" db="EMBL/GenBank/DDBJ databases">
        <authorList>
            <person name="Chandra G."/>
            <person name="Truman W A."/>
        </authorList>
    </citation>
    <scope>NUCLEOTIDE SEQUENCE [LARGE SCALE GENOMIC DNA]</scope>
    <source>
        <strain evidence="8">PS710</strain>
    </source>
</reference>
<dbReference type="EC" id="1.7.1.17" evidence="6"/>
<evidence type="ECO:0000256" key="1">
    <source>
        <dbReference type="ARBA" id="ARBA00022630"/>
    </source>
</evidence>
<dbReference type="PANTHER" id="PTHR43741:SF4">
    <property type="entry name" value="FMN-DEPENDENT NADH:QUINONE OXIDOREDUCTASE"/>
    <property type="match status" value="1"/>
</dbReference>
<evidence type="ECO:0000256" key="2">
    <source>
        <dbReference type="ARBA" id="ARBA00022643"/>
    </source>
</evidence>
<feature type="binding site" evidence="6">
    <location>
        <begin position="15"/>
        <end position="17"/>
    </location>
    <ligand>
        <name>FMN</name>
        <dbReference type="ChEBI" id="CHEBI:58210"/>
    </ligand>
</feature>
<comment type="similarity">
    <text evidence="6">Belongs to the azoreductase type 1 family.</text>
</comment>
<evidence type="ECO:0000256" key="6">
    <source>
        <dbReference type="HAMAP-Rule" id="MF_01216"/>
    </source>
</evidence>
<evidence type="ECO:0000256" key="4">
    <source>
        <dbReference type="ARBA" id="ARBA00023027"/>
    </source>
</evidence>
<keyword evidence="2 6" id="KW-0288">FMN</keyword>
<accession>A0A5E7ES92</accession>
<dbReference type="EMBL" id="CABVHW010000022">
    <property type="protein sequence ID" value="VVO29991.1"/>
    <property type="molecule type" value="Genomic_DNA"/>
</dbReference>
<comment type="caution">
    <text evidence="6">Lacks conserved residue(s) required for the propagation of feature annotation.</text>
</comment>
<evidence type="ECO:0000313" key="8">
    <source>
        <dbReference type="EMBL" id="VVO29991.1"/>
    </source>
</evidence>
<gene>
    <name evidence="8" type="primary">azoR1_2</name>
    <name evidence="6" type="synonym">azoR</name>
    <name evidence="8" type="ORF">PS710_04948</name>
</gene>
<dbReference type="GO" id="GO:0016652">
    <property type="term" value="F:oxidoreductase activity, acting on NAD(P)H as acceptor"/>
    <property type="evidence" value="ECO:0007669"/>
    <property type="project" value="UniProtKB-UniRule"/>
</dbReference>
<comment type="function">
    <text evidence="6">Quinone reductase that provides resistance to thiol-specific stress caused by electrophilic quinones.</text>
</comment>
<comment type="cofactor">
    <cofactor evidence="6">
        <name>FMN</name>
        <dbReference type="ChEBI" id="CHEBI:58210"/>
    </cofactor>
    <text evidence="6">Binds 1 FMN per subunit.</text>
</comment>
<evidence type="ECO:0000256" key="5">
    <source>
        <dbReference type="ARBA" id="ARBA00048542"/>
    </source>
</evidence>
<dbReference type="HAMAP" id="MF_01216">
    <property type="entry name" value="Azoreductase_type1"/>
    <property type="match status" value="1"/>
</dbReference>
<comment type="catalytic activity">
    <reaction evidence="6">
        <text>2 a quinone + NADH + H(+) = 2 a 1,4-benzosemiquinone + NAD(+)</text>
        <dbReference type="Rhea" id="RHEA:65952"/>
        <dbReference type="ChEBI" id="CHEBI:15378"/>
        <dbReference type="ChEBI" id="CHEBI:57540"/>
        <dbReference type="ChEBI" id="CHEBI:57945"/>
        <dbReference type="ChEBI" id="CHEBI:132124"/>
        <dbReference type="ChEBI" id="CHEBI:134225"/>
    </reaction>
</comment>
<dbReference type="AlphaFoldDB" id="A0A5E7ES92"/>
<evidence type="ECO:0000256" key="3">
    <source>
        <dbReference type="ARBA" id="ARBA00023002"/>
    </source>
</evidence>
<name>A0A5E7ES92_PSEFL</name>
<feature type="binding site" evidence="6">
    <location>
        <position position="9"/>
    </location>
    <ligand>
        <name>FMN</name>
        <dbReference type="ChEBI" id="CHEBI:58210"/>
    </ligand>
</feature>
<dbReference type="Gene3D" id="3.40.50.360">
    <property type="match status" value="1"/>
</dbReference>
<dbReference type="PANTHER" id="PTHR43741">
    <property type="entry name" value="FMN-DEPENDENT NADH-AZOREDUCTASE 1"/>
    <property type="match status" value="1"/>
</dbReference>
<dbReference type="InterPro" id="IPR050104">
    <property type="entry name" value="FMN-dep_NADH:Q_OxRdtase_AzoR1"/>
</dbReference>
<comment type="catalytic activity">
    <reaction evidence="5">
        <text>N,N-dimethyl-1,4-phenylenediamine + anthranilate + 2 NAD(+) = 2-(4-dimethylaminophenyl)diazenylbenzoate + 2 NADH + 2 H(+)</text>
        <dbReference type="Rhea" id="RHEA:55872"/>
        <dbReference type="ChEBI" id="CHEBI:15378"/>
        <dbReference type="ChEBI" id="CHEBI:15783"/>
        <dbReference type="ChEBI" id="CHEBI:16567"/>
        <dbReference type="ChEBI" id="CHEBI:57540"/>
        <dbReference type="ChEBI" id="CHEBI:57945"/>
        <dbReference type="ChEBI" id="CHEBI:71579"/>
        <dbReference type="EC" id="1.7.1.17"/>
    </reaction>
    <physiologicalReaction direction="right-to-left" evidence="5">
        <dbReference type="Rhea" id="RHEA:55874"/>
    </physiologicalReaction>
</comment>
<proteinExistence type="inferred from homology"/>
<evidence type="ECO:0000313" key="9">
    <source>
        <dbReference type="Proteomes" id="UP000381093"/>
    </source>
</evidence>
<feature type="domain" description="Flavodoxin-like fold" evidence="7">
    <location>
        <begin position="1"/>
        <end position="196"/>
    </location>
</feature>